<dbReference type="EC" id="2.3.2.6" evidence="4"/>
<dbReference type="Gene3D" id="3.40.630.70">
    <property type="entry name" value="Leucyl/phenylalanyl-tRNA-protein transferase, C-terminal domain"/>
    <property type="match status" value="1"/>
</dbReference>
<dbReference type="SUPFAM" id="SSF55729">
    <property type="entry name" value="Acyl-CoA N-acyltransferases (Nat)"/>
    <property type="match status" value="1"/>
</dbReference>
<evidence type="ECO:0000256" key="2">
    <source>
        <dbReference type="ARBA" id="ARBA00022679"/>
    </source>
</evidence>
<keyword evidence="6" id="KW-1185">Reference proteome</keyword>
<sequence>MADGADDPSVHWVEPRLRAILPLDGFHLSHSLKKVIVSDRFRVTTDTAFAEMVALCAAPANDRPTTWINPVIRASYDRLFQLGHAHSVECWQGDELVGGLYGVTLGRAFFGESMVSRARDASKVALAHLVARLIAGDWKLLDCQFITAHLASLGAIEIRQADYLARLYSVLAGGDGAAAGAGTTGGATGVAAPSPPFVAGDWGALDALGAAAAPAFGAERATGSPPGYVIAQLLTKTS</sequence>
<dbReference type="PANTHER" id="PTHR30098">
    <property type="entry name" value="LEUCYL/PHENYLALANYL-TRNA--PROTEIN TRANSFERASE"/>
    <property type="match status" value="1"/>
</dbReference>
<comment type="catalytic activity">
    <reaction evidence="4">
        <text>L-phenylalanyl-tRNA(Phe) + an N-terminal L-alpha-aminoacyl-[protein] = an N-terminal L-phenylalanyl-L-alpha-aminoacyl-[protein] + tRNA(Phe)</text>
        <dbReference type="Rhea" id="RHEA:43632"/>
        <dbReference type="Rhea" id="RHEA-COMP:9668"/>
        <dbReference type="Rhea" id="RHEA-COMP:9699"/>
        <dbReference type="Rhea" id="RHEA-COMP:10636"/>
        <dbReference type="Rhea" id="RHEA-COMP:10637"/>
        <dbReference type="ChEBI" id="CHEBI:78442"/>
        <dbReference type="ChEBI" id="CHEBI:78531"/>
        <dbReference type="ChEBI" id="CHEBI:78597"/>
        <dbReference type="ChEBI" id="CHEBI:83561"/>
        <dbReference type="EC" id="2.3.2.6"/>
    </reaction>
</comment>
<dbReference type="InterPro" id="IPR016181">
    <property type="entry name" value="Acyl_CoA_acyltransferase"/>
</dbReference>
<comment type="catalytic activity">
    <reaction evidence="4">
        <text>N-terminal L-arginyl-[protein] + L-leucyl-tRNA(Leu) = N-terminal L-leucyl-L-arginyl-[protein] + tRNA(Leu) + H(+)</text>
        <dbReference type="Rhea" id="RHEA:50416"/>
        <dbReference type="Rhea" id="RHEA-COMP:9613"/>
        <dbReference type="Rhea" id="RHEA-COMP:9622"/>
        <dbReference type="Rhea" id="RHEA-COMP:12672"/>
        <dbReference type="Rhea" id="RHEA-COMP:12673"/>
        <dbReference type="ChEBI" id="CHEBI:15378"/>
        <dbReference type="ChEBI" id="CHEBI:64719"/>
        <dbReference type="ChEBI" id="CHEBI:78442"/>
        <dbReference type="ChEBI" id="CHEBI:78494"/>
        <dbReference type="ChEBI" id="CHEBI:133044"/>
        <dbReference type="EC" id="2.3.2.6"/>
    </reaction>
</comment>
<evidence type="ECO:0000313" key="6">
    <source>
        <dbReference type="Proteomes" id="UP000030907"/>
    </source>
</evidence>
<dbReference type="GO" id="GO:0008914">
    <property type="term" value="F:leucyl-tRNA--protein transferase activity"/>
    <property type="evidence" value="ECO:0007669"/>
    <property type="project" value="UniProtKB-UniRule"/>
</dbReference>
<accession>A0A0A7PRH2</accession>
<dbReference type="STRING" id="1515612.SKP52_18560"/>
<dbReference type="Pfam" id="PF03588">
    <property type="entry name" value="Leu_Phe_trans"/>
    <property type="match status" value="1"/>
</dbReference>
<comment type="similarity">
    <text evidence="4">Belongs to the L/F-transferase family.</text>
</comment>
<dbReference type="InterPro" id="IPR004616">
    <property type="entry name" value="Leu/Phe-tRNA_Trfase"/>
</dbReference>
<keyword evidence="1 4" id="KW-0963">Cytoplasm</keyword>
<dbReference type="NCBIfam" id="TIGR00667">
    <property type="entry name" value="aat"/>
    <property type="match status" value="1"/>
</dbReference>
<protein>
    <recommendedName>
        <fullName evidence="4">Leucyl/phenylalanyl-tRNA--protein transferase</fullName>
        <ecNumber evidence="4">2.3.2.6</ecNumber>
    </recommendedName>
    <alternativeName>
        <fullName evidence="4">L/F-transferase</fullName>
    </alternativeName>
    <alternativeName>
        <fullName evidence="4">Leucyltransferase</fullName>
    </alternativeName>
    <alternativeName>
        <fullName evidence="4">Phenyalanyltransferase</fullName>
    </alternativeName>
</protein>
<dbReference type="FunFam" id="3.40.630.70:FF:000001">
    <property type="entry name" value="Leucyl/phenylalanyl-tRNA--protein transferase"/>
    <property type="match status" value="1"/>
</dbReference>
<gene>
    <name evidence="4 5" type="primary">aat</name>
    <name evidence="5" type="ORF">SKP52_18560</name>
</gene>
<evidence type="ECO:0000256" key="1">
    <source>
        <dbReference type="ARBA" id="ARBA00022490"/>
    </source>
</evidence>
<dbReference type="EMBL" id="CP009122">
    <property type="protein sequence ID" value="AJA10582.1"/>
    <property type="molecule type" value="Genomic_DNA"/>
</dbReference>
<dbReference type="GO" id="GO:0005737">
    <property type="term" value="C:cytoplasm"/>
    <property type="evidence" value="ECO:0007669"/>
    <property type="project" value="UniProtKB-SubCell"/>
</dbReference>
<dbReference type="PANTHER" id="PTHR30098:SF2">
    <property type="entry name" value="LEUCYL_PHENYLALANYL-TRNA--PROTEIN TRANSFERASE"/>
    <property type="match status" value="1"/>
</dbReference>
<dbReference type="GO" id="GO:0030163">
    <property type="term" value="P:protein catabolic process"/>
    <property type="evidence" value="ECO:0007669"/>
    <property type="project" value="UniProtKB-UniRule"/>
</dbReference>
<comment type="subcellular location">
    <subcellularLocation>
        <location evidence="4">Cytoplasm</location>
    </subcellularLocation>
</comment>
<evidence type="ECO:0000256" key="3">
    <source>
        <dbReference type="ARBA" id="ARBA00023315"/>
    </source>
</evidence>
<dbReference type="KEGG" id="sphk:SKP52_18560"/>
<name>A0A0A7PRH2_9SPHN</name>
<proteinExistence type="inferred from homology"/>
<dbReference type="HAMAP" id="MF_00688">
    <property type="entry name" value="Leu_Phe_trans"/>
    <property type="match status" value="1"/>
</dbReference>
<comment type="function">
    <text evidence="4">Functions in the N-end rule pathway of protein degradation where it conjugates Leu, Phe and, less efficiently, Met from aminoacyl-tRNAs to the N-termini of proteins containing an N-terminal arginine or lysine.</text>
</comment>
<organism evidence="5 6">
    <name type="scientific">Sphingopyxis fribergensis</name>
    <dbReference type="NCBI Taxonomy" id="1515612"/>
    <lineage>
        <taxon>Bacteria</taxon>
        <taxon>Pseudomonadati</taxon>
        <taxon>Pseudomonadota</taxon>
        <taxon>Alphaproteobacteria</taxon>
        <taxon>Sphingomonadales</taxon>
        <taxon>Sphingomonadaceae</taxon>
        <taxon>Sphingopyxis</taxon>
    </lineage>
</organism>
<keyword evidence="3 4" id="KW-0012">Acyltransferase</keyword>
<evidence type="ECO:0000313" key="5">
    <source>
        <dbReference type="EMBL" id="AJA10582.1"/>
    </source>
</evidence>
<keyword evidence="2 4" id="KW-0808">Transferase</keyword>
<dbReference type="Proteomes" id="UP000030907">
    <property type="component" value="Chromosome"/>
</dbReference>
<evidence type="ECO:0000256" key="4">
    <source>
        <dbReference type="HAMAP-Rule" id="MF_00688"/>
    </source>
</evidence>
<comment type="catalytic activity">
    <reaction evidence="4">
        <text>N-terminal L-lysyl-[protein] + L-leucyl-tRNA(Leu) = N-terminal L-leucyl-L-lysyl-[protein] + tRNA(Leu) + H(+)</text>
        <dbReference type="Rhea" id="RHEA:12340"/>
        <dbReference type="Rhea" id="RHEA-COMP:9613"/>
        <dbReference type="Rhea" id="RHEA-COMP:9622"/>
        <dbReference type="Rhea" id="RHEA-COMP:12670"/>
        <dbReference type="Rhea" id="RHEA-COMP:12671"/>
        <dbReference type="ChEBI" id="CHEBI:15378"/>
        <dbReference type="ChEBI" id="CHEBI:65249"/>
        <dbReference type="ChEBI" id="CHEBI:78442"/>
        <dbReference type="ChEBI" id="CHEBI:78494"/>
        <dbReference type="ChEBI" id="CHEBI:133043"/>
        <dbReference type="EC" id="2.3.2.6"/>
    </reaction>
</comment>
<dbReference type="InterPro" id="IPR042203">
    <property type="entry name" value="Leu/Phe-tRNA_Trfase_C"/>
</dbReference>
<dbReference type="AlphaFoldDB" id="A0A0A7PRH2"/>
<dbReference type="HOGENOM" id="CLU_075045_1_0_5"/>
<reference evidence="5 6" key="1">
    <citation type="journal article" date="2015" name="Int. J. Syst. Evol. Microbiol.">
        <title>Description of Sphingopyxis fribergensis sp. nov. - a soil bacterium with the ability to degrade styrene and phenylacetic acid.</title>
        <authorList>
            <person name="Oelschlagel M."/>
            <person name="Ruckert C."/>
            <person name="Kalinowski J."/>
            <person name="Schmidt G."/>
            <person name="Schlomann M."/>
            <person name="Tischler D."/>
        </authorList>
    </citation>
    <scope>NUCLEOTIDE SEQUENCE [LARGE SCALE GENOMIC DNA]</scope>
    <source>
        <strain evidence="5 6">Kp5.2</strain>
    </source>
</reference>